<protein>
    <submittedName>
        <fullName evidence="2">Uncharacterized protein</fullName>
    </submittedName>
</protein>
<dbReference type="Proteomes" id="UP000188268">
    <property type="component" value="Unassembled WGS sequence"/>
</dbReference>
<evidence type="ECO:0000313" key="3">
    <source>
        <dbReference type="Proteomes" id="UP000188268"/>
    </source>
</evidence>
<comment type="caution">
    <text evidence="2">The sequence shown here is derived from an EMBL/GenBank/DDBJ whole genome shotgun (WGS) entry which is preliminary data.</text>
</comment>
<dbReference type="PANTHER" id="PTHR38222">
    <property type="entry name" value="TFIIS N-TERMINAL DOMAIN-CONTAINING PROTEIN"/>
    <property type="match status" value="1"/>
</dbReference>
<evidence type="ECO:0000313" key="2">
    <source>
        <dbReference type="EMBL" id="OMO75268.1"/>
    </source>
</evidence>
<dbReference type="Gramene" id="OMO75268">
    <property type="protein sequence ID" value="OMO75268"/>
    <property type="gene ID" value="CCACVL1_16260"/>
</dbReference>
<organism evidence="2 3">
    <name type="scientific">Corchorus capsularis</name>
    <name type="common">Jute</name>
    <dbReference type="NCBI Taxonomy" id="210143"/>
    <lineage>
        <taxon>Eukaryota</taxon>
        <taxon>Viridiplantae</taxon>
        <taxon>Streptophyta</taxon>
        <taxon>Embryophyta</taxon>
        <taxon>Tracheophyta</taxon>
        <taxon>Spermatophyta</taxon>
        <taxon>Magnoliopsida</taxon>
        <taxon>eudicotyledons</taxon>
        <taxon>Gunneridae</taxon>
        <taxon>Pentapetalae</taxon>
        <taxon>rosids</taxon>
        <taxon>malvids</taxon>
        <taxon>Malvales</taxon>
        <taxon>Malvaceae</taxon>
        <taxon>Grewioideae</taxon>
        <taxon>Apeibeae</taxon>
        <taxon>Corchorus</taxon>
    </lineage>
</organism>
<dbReference type="OrthoDB" id="607613at2759"/>
<dbReference type="OMA" id="VDKWRTE"/>
<proteinExistence type="predicted"/>
<dbReference type="PANTHER" id="PTHR38222:SF1">
    <property type="entry name" value="TFIIS N-TERMINAL DOMAIN-CONTAINING PROTEIN"/>
    <property type="match status" value="1"/>
</dbReference>
<keyword evidence="3" id="KW-1185">Reference proteome</keyword>
<name>A0A1R3HY50_COCAP</name>
<gene>
    <name evidence="2" type="ORF">CCACVL1_16260</name>
</gene>
<evidence type="ECO:0000256" key="1">
    <source>
        <dbReference type="SAM" id="MobiDB-lite"/>
    </source>
</evidence>
<reference evidence="2 3" key="1">
    <citation type="submission" date="2013-09" db="EMBL/GenBank/DDBJ databases">
        <title>Corchorus capsularis genome sequencing.</title>
        <authorList>
            <person name="Alam M."/>
            <person name="Haque M.S."/>
            <person name="Islam M.S."/>
            <person name="Emdad E.M."/>
            <person name="Islam M.M."/>
            <person name="Ahmed B."/>
            <person name="Halim A."/>
            <person name="Hossen Q.M.M."/>
            <person name="Hossain M.Z."/>
            <person name="Ahmed R."/>
            <person name="Khan M.M."/>
            <person name="Islam R."/>
            <person name="Rashid M.M."/>
            <person name="Khan S.A."/>
            <person name="Rahman M.S."/>
            <person name="Alam M."/>
        </authorList>
    </citation>
    <scope>NUCLEOTIDE SEQUENCE [LARGE SCALE GENOMIC DNA]</scope>
    <source>
        <strain evidence="3">cv. CVL-1</strain>
        <tissue evidence="2">Whole seedling</tissue>
    </source>
</reference>
<dbReference type="AlphaFoldDB" id="A0A1R3HY50"/>
<dbReference type="EMBL" id="AWWV01011036">
    <property type="protein sequence ID" value="OMO75268.1"/>
    <property type="molecule type" value="Genomic_DNA"/>
</dbReference>
<feature type="region of interest" description="Disordered" evidence="1">
    <location>
        <begin position="23"/>
        <end position="43"/>
    </location>
</feature>
<accession>A0A1R3HY50</accession>
<sequence length="79" mass="8508">MSGIVDKCTREFAKVREKGQTLFSSGSTRSVESGQVVQPQERSSNGLIQAMVTRVKPVNSTLLPCSEGSVSMLVQCFSP</sequence>